<reference evidence="3 4" key="1">
    <citation type="submission" date="2021-06" db="EMBL/GenBank/DDBJ databases">
        <title>Falsochrobactrum tianjin sp.nov., a new petroleum-degrading bacteria isolated from oily soils.</title>
        <authorList>
            <person name="Chen G."/>
            <person name="Chen H."/>
            <person name="Tian J."/>
            <person name="Qing J."/>
            <person name="Zhong L."/>
            <person name="Ma W."/>
            <person name="Song Y."/>
            <person name="Cui X."/>
            <person name="Yan B."/>
        </authorList>
    </citation>
    <scope>NUCLEOTIDE SEQUENCE [LARGE SCALE GENOMIC DNA]</scope>
    <source>
        <strain evidence="3 4">TDYN1</strain>
    </source>
</reference>
<feature type="domain" description="Thiol:disulfide interchange protein DsbD N-terminal" evidence="2">
    <location>
        <begin position="44"/>
        <end position="145"/>
    </location>
</feature>
<evidence type="ECO:0000313" key="4">
    <source>
        <dbReference type="Proteomes" id="UP000752297"/>
    </source>
</evidence>
<dbReference type="InterPro" id="IPR028250">
    <property type="entry name" value="DsbDN"/>
</dbReference>
<keyword evidence="4" id="KW-1185">Reference proteome</keyword>
<name>A0A949UTP6_9HYPH</name>
<dbReference type="RefSeq" id="WP_217676552.1">
    <property type="nucleotide sequence ID" value="NZ_JAHRVA010000001.1"/>
</dbReference>
<organism evidence="3 4">
    <name type="scientific">Falsochrobactrum tianjinense</name>
    <dbReference type="NCBI Taxonomy" id="2706015"/>
    <lineage>
        <taxon>Bacteria</taxon>
        <taxon>Pseudomonadati</taxon>
        <taxon>Pseudomonadota</taxon>
        <taxon>Alphaproteobacteria</taxon>
        <taxon>Hyphomicrobiales</taxon>
        <taxon>Brucellaceae</taxon>
        <taxon>Falsochrobactrum</taxon>
    </lineage>
</organism>
<feature type="chain" id="PRO_5036862788" description="Thiol:disulfide interchange protein DsbD N-terminal domain-containing protein" evidence="1">
    <location>
        <begin position="23"/>
        <end position="262"/>
    </location>
</feature>
<proteinExistence type="predicted"/>
<sequence>MKIKAHLLVPIAFLALLAPAQASTSDWTQTPGGRVRILIEDSSTKGELRGALQIELRPGWKTYWRNPGDAGVPPQITVSGDGKARIDFPVPVRFGAGYEGGVGYTQPVSLPLTFTIKPSDKHLKGNVFLGICEKICIPVLAEFDLPLPERAEASSPQAIATRTIIQTAFDRLPSPASSNFGVSEASHHQDRIIFELALPDAAAPAQLFIASNELSPLDAVPEVQEQNSRFAAKFRGNAKAGAAIDYTLVQNGQAVSGSVKLD</sequence>
<dbReference type="Pfam" id="PF11412">
    <property type="entry name" value="DsbD_N"/>
    <property type="match status" value="1"/>
</dbReference>
<evidence type="ECO:0000313" key="3">
    <source>
        <dbReference type="EMBL" id="MBV2142576.1"/>
    </source>
</evidence>
<comment type="caution">
    <text evidence="3">The sequence shown here is derived from an EMBL/GenBank/DDBJ whole genome shotgun (WGS) entry which is preliminary data.</text>
</comment>
<dbReference type="AlphaFoldDB" id="A0A949UTP6"/>
<dbReference type="Proteomes" id="UP000752297">
    <property type="component" value="Unassembled WGS sequence"/>
</dbReference>
<feature type="signal peptide" evidence="1">
    <location>
        <begin position="1"/>
        <end position="22"/>
    </location>
</feature>
<gene>
    <name evidence="3" type="ORF">KUG47_03565</name>
</gene>
<dbReference type="EMBL" id="JAHRVA010000001">
    <property type="protein sequence ID" value="MBV2142576.1"/>
    <property type="molecule type" value="Genomic_DNA"/>
</dbReference>
<protein>
    <recommendedName>
        <fullName evidence="2">Thiol:disulfide interchange protein DsbD N-terminal domain-containing protein</fullName>
    </recommendedName>
</protein>
<evidence type="ECO:0000259" key="2">
    <source>
        <dbReference type="Pfam" id="PF11412"/>
    </source>
</evidence>
<accession>A0A949UTP6</accession>
<keyword evidence="1" id="KW-0732">Signal</keyword>
<evidence type="ECO:0000256" key="1">
    <source>
        <dbReference type="SAM" id="SignalP"/>
    </source>
</evidence>